<sequence length="399" mass="47280">MLAKRFVLVIVNFYFNVNFTNAFSKILLKIEDPDAISNDYYESFIDKTDYRNFRTYDDLELISKALEIIKKEKSDSTALEINKCLDVVNMKKKLNCIKRLIYKEKSDSDNKKPYFYTKLFNDEPFPLMKYKHNLDNGFVDLTKSGNDAKRTFHTLFKFSDDYLDINDLLRAGTEMVDEKSIAPNKIKILDEAQSLRQLKNFSQDYLDVNDILRTSKNAKSTPERIDNEKAKMNVYVFKLLPIKEGVKIMRRYRTIDTKGNENKNILRSASEENDSSSSSESSESKEERVIRKGKKWKRPKRFQVINKSVEEDVSSEEDSSNESDIPIQRPIEVPKRGKKMVFYMQAPGRIYKTEKESRRRLPHFFPKRYHWNEEEMKDLRDYWFNGPQGKYRGHYKTPY</sequence>
<evidence type="ECO:0000313" key="3">
    <source>
        <dbReference type="Proteomes" id="UP000838756"/>
    </source>
</evidence>
<feature type="region of interest" description="Disordered" evidence="1">
    <location>
        <begin position="309"/>
        <end position="329"/>
    </location>
</feature>
<dbReference type="OrthoDB" id="7354186at2759"/>
<dbReference type="AlphaFoldDB" id="A0A8S4QLB1"/>
<gene>
    <name evidence="2" type="primary">jg25754</name>
    <name evidence="2" type="ORF">PAEG_LOCUS4169</name>
</gene>
<keyword evidence="3" id="KW-1185">Reference proteome</keyword>
<comment type="caution">
    <text evidence="2">The sequence shown here is derived from an EMBL/GenBank/DDBJ whole genome shotgun (WGS) entry which is preliminary data.</text>
</comment>
<feature type="region of interest" description="Disordered" evidence="1">
    <location>
        <begin position="263"/>
        <end position="292"/>
    </location>
</feature>
<reference evidence="2" key="1">
    <citation type="submission" date="2022-03" db="EMBL/GenBank/DDBJ databases">
        <authorList>
            <person name="Lindestad O."/>
        </authorList>
    </citation>
    <scope>NUCLEOTIDE SEQUENCE</scope>
</reference>
<dbReference type="EMBL" id="CAKXAJ010014012">
    <property type="protein sequence ID" value="CAH2216100.1"/>
    <property type="molecule type" value="Genomic_DNA"/>
</dbReference>
<feature type="compositionally biased region" description="Acidic residues" evidence="1">
    <location>
        <begin position="311"/>
        <end position="321"/>
    </location>
</feature>
<proteinExistence type="predicted"/>
<evidence type="ECO:0000313" key="2">
    <source>
        <dbReference type="EMBL" id="CAH2216100.1"/>
    </source>
</evidence>
<protein>
    <submittedName>
        <fullName evidence="2">Jg25754 protein</fullName>
    </submittedName>
</protein>
<evidence type="ECO:0000256" key="1">
    <source>
        <dbReference type="SAM" id="MobiDB-lite"/>
    </source>
</evidence>
<organism evidence="2 3">
    <name type="scientific">Pararge aegeria aegeria</name>
    <dbReference type="NCBI Taxonomy" id="348720"/>
    <lineage>
        <taxon>Eukaryota</taxon>
        <taxon>Metazoa</taxon>
        <taxon>Ecdysozoa</taxon>
        <taxon>Arthropoda</taxon>
        <taxon>Hexapoda</taxon>
        <taxon>Insecta</taxon>
        <taxon>Pterygota</taxon>
        <taxon>Neoptera</taxon>
        <taxon>Endopterygota</taxon>
        <taxon>Lepidoptera</taxon>
        <taxon>Glossata</taxon>
        <taxon>Ditrysia</taxon>
        <taxon>Papilionoidea</taxon>
        <taxon>Nymphalidae</taxon>
        <taxon>Satyrinae</taxon>
        <taxon>Satyrini</taxon>
        <taxon>Parargina</taxon>
        <taxon>Pararge</taxon>
    </lineage>
</organism>
<name>A0A8S4QLB1_9NEOP</name>
<dbReference type="Proteomes" id="UP000838756">
    <property type="component" value="Unassembled WGS sequence"/>
</dbReference>
<accession>A0A8S4QLB1</accession>